<keyword evidence="2" id="KW-1185">Reference proteome</keyword>
<protein>
    <submittedName>
        <fullName evidence="1">Uncharacterized protein</fullName>
    </submittedName>
</protein>
<organism evidence="1 2">
    <name type="scientific">Phaeocystis globosa virus PgV-16T</name>
    <dbReference type="NCBI Taxonomy" id="3071227"/>
    <lineage>
        <taxon>Viruses</taxon>
        <taxon>Varidnaviria</taxon>
        <taxon>Bamfordvirae</taxon>
        <taxon>Nucleocytoviricota</taxon>
        <taxon>Megaviricetes</taxon>
        <taxon>Imitervirales</taxon>
        <taxon>Mesomimiviridae</taxon>
        <taxon>Tethysvirus</taxon>
        <taxon>Tethysvirus hollandense</taxon>
    </lineage>
</organism>
<dbReference type="Proteomes" id="UP000204225">
    <property type="component" value="Segment"/>
</dbReference>
<dbReference type="EMBL" id="KC662249">
    <property type="protein sequence ID" value="AGM15482.1"/>
    <property type="molecule type" value="Genomic_DNA"/>
</dbReference>
<sequence length="265" mass="31066">MTDSFQKDLVQDSDYTKYLEELKEYYSLKKKYTAHKQTFINKLINSKDSSLESKKKIASTYKPKCVNCGKLGGTIFTEYSKMLRATCGNTSSACDLNIAVVKMNASLINKDLEKANLLLNNKKKDIVLTKLDYLFKYIQEDKAVELFEQYNNDRAAIQENYNNLLMMYNSIVDNPETEKLITEKLEEHTRLQNKHKGFMKVYNETNETQYLKDAVLVYTNELKQLDEFILNLKYPHNSIEFDDDMKYLHQNKYVLTDLEVIKKPN</sequence>
<evidence type="ECO:0000313" key="2">
    <source>
        <dbReference type="Proteomes" id="UP000204225"/>
    </source>
</evidence>
<accession>A0AC59EX03</accession>
<proteinExistence type="predicted"/>
<name>A0AC59EX03_9VIRU</name>
<reference evidence="1 2" key="1">
    <citation type="journal article" date="2013" name="Proc. Natl. Acad. Sci. U.S.A.">
        <title>Genome of Phaeocystis globosa virus PgV-16T highlights the common ancestry of the largest known DNA viruses infecting eukaryotes.</title>
        <authorList>
            <person name="Santini S."/>
            <person name="Jeudy S."/>
            <person name="Bartoli J."/>
            <person name="Poirot O."/>
            <person name="Lescot M."/>
            <person name="Abergel C."/>
            <person name="Barbe V."/>
            <person name="Wommack K.E."/>
            <person name="Noordeloos A.A."/>
            <person name="Brussaard C.P."/>
            <person name="Claverie J.M."/>
        </authorList>
    </citation>
    <scope>NUCLEOTIDE SEQUENCE [LARGE SCALE GENOMIC DNA]</scope>
    <source>
        <strain evidence="1 2">16T</strain>
    </source>
</reference>
<evidence type="ECO:0000313" key="1">
    <source>
        <dbReference type="EMBL" id="AGM15482.1"/>
    </source>
</evidence>
<gene>
    <name evidence="1" type="ORF">PGCG_00171</name>
</gene>